<dbReference type="RefSeq" id="WP_203734479.1">
    <property type="nucleotide sequence ID" value="NZ_BAAATX010000020.1"/>
</dbReference>
<reference evidence="2 3" key="1">
    <citation type="submission" date="2021-01" db="EMBL/GenBank/DDBJ databases">
        <title>Whole genome shotgun sequence of Actinoplanes durhamensis NBRC 14914.</title>
        <authorList>
            <person name="Komaki H."/>
            <person name="Tamura T."/>
        </authorList>
    </citation>
    <scope>NUCLEOTIDE SEQUENCE [LARGE SCALE GENOMIC DNA]</scope>
    <source>
        <strain evidence="2 3">NBRC 14914</strain>
    </source>
</reference>
<organism evidence="2 3">
    <name type="scientific">Paractinoplanes durhamensis</name>
    <dbReference type="NCBI Taxonomy" id="113563"/>
    <lineage>
        <taxon>Bacteria</taxon>
        <taxon>Bacillati</taxon>
        <taxon>Actinomycetota</taxon>
        <taxon>Actinomycetes</taxon>
        <taxon>Micromonosporales</taxon>
        <taxon>Micromonosporaceae</taxon>
        <taxon>Paractinoplanes</taxon>
    </lineage>
</organism>
<comment type="caution">
    <text evidence="2">The sequence shown here is derived from an EMBL/GenBank/DDBJ whole genome shotgun (WGS) entry which is preliminary data.</text>
</comment>
<feature type="transmembrane region" description="Helical" evidence="1">
    <location>
        <begin position="29"/>
        <end position="49"/>
    </location>
</feature>
<keyword evidence="3" id="KW-1185">Reference proteome</keyword>
<feature type="transmembrane region" description="Helical" evidence="1">
    <location>
        <begin position="61"/>
        <end position="84"/>
    </location>
</feature>
<dbReference type="EMBL" id="BOML01000065">
    <property type="protein sequence ID" value="GIE06622.1"/>
    <property type="molecule type" value="Genomic_DNA"/>
</dbReference>
<protein>
    <submittedName>
        <fullName evidence="2">Uncharacterized protein</fullName>
    </submittedName>
</protein>
<feature type="transmembrane region" description="Helical" evidence="1">
    <location>
        <begin position="128"/>
        <end position="147"/>
    </location>
</feature>
<keyword evidence="1" id="KW-0812">Transmembrane</keyword>
<evidence type="ECO:0000313" key="2">
    <source>
        <dbReference type="EMBL" id="GIE06622.1"/>
    </source>
</evidence>
<keyword evidence="1" id="KW-1133">Transmembrane helix</keyword>
<evidence type="ECO:0000313" key="3">
    <source>
        <dbReference type="Proteomes" id="UP000637628"/>
    </source>
</evidence>
<feature type="transmembrane region" description="Helical" evidence="1">
    <location>
        <begin position="90"/>
        <end position="107"/>
    </location>
</feature>
<dbReference type="Proteomes" id="UP000637628">
    <property type="component" value="Unassembled WGS sequence"/>
</dbReference>
<evidence type="ECO:0000256" key="1">
    <source>
        <dbReference type="SAM" id="Phobius"/>
    </source>
</evidence>
<accession>A0ABQ3Z9W8</accession>
<proteinExistence type="predicted"/>
<gene>
    <name evidence="2" type="ORF">Adu01nite_79720</name>
</gene>
<name>A0ABQ3Z9W8_9ACTN</name>
<sequence>MTGPGDVLGLFDRLLAWLPEALEWLSADVRGYVVVPIVVVVMLAAPMVVVHRILPWAARWVLVPVAVVVTTVVAAAGLIVDFLAARLFRVFWLPLTGVHYAIGDWAVAGSRSARNASRSRLLRIGERLRWFSPVVLLMAGVVIVVLWSRGYCTRNAAAGCAEPTGRWWHEVAAALPDIDVPWS</sequence>
<keyword evidence="1" id="KW-0472">Membrane</keyword>